<evidence type="ECO:0000256" key="4">
    <source>
        <dbReference type="ARBA" id="ARBA00023136"/>
    </source>
</evidence>
<dbReference type="Gene3D" id="3.30.70.270">
    <property type="match status" value="1"/>
</dbReference>
<feature type="domain" description="PAS" evidence="7">
    <location>
        <begin position="388"/>
        <end position="440"/>
    </location>
</feature>
<evidence type="ECO:0000313" key="13">
    <source>
        <dbReference type="Proteomes" id="UP000183898"/>
    </source>
</evidence>
<proteinExistence type="predicted"/>
<evidence type="ECO:0000313" key="12">
    <source>
        <dbReference type="EMBL" id="SEM89706.1"/>
    </source>
</evidence>
<name>A0A1H8C3T6_9PROT</name>
<dbReference type="InterPro" id="IPR042240">
    <property type="entry name" value="CHASE_sf"/>
</dbReference>
<dbReference type="InterPro" id="IPR035919">
    <property type="entry name" value="EAL_sf"/>
</dbReference>
<feature type="domain" description="PAC" evidence="8">
    <location>
        <begin position="458"/>
        <end position="510"/>
    </location>
</feature>
<evidence type="ECO:0000259" key="11">
    <source>
        <dbReference type="PROSITE" id="PS50887"/>
    </source>
</evidence>
<dbReference type="AlphaFoldDB" id="A0A1H8C3T6"/>
<dbReference type="FunFam" id="3.20.20.450:FF:000001">
    <property type="entry name" value="Cyclic di-GMP phosphodiesterase yahA"/>
    <property type="match status" value="1"/>
</dbReference>
<organism evidence="12 13">
    <name type="scientific">Nitrosospira multiformis</name>
    <dbReference type="NCBI Taxonomy" id="1231"/>
    <lineage>
        <taxon>Bacteria</taxon>
        <taxon>Pseudomonadati</taxon>
        <taxon>Pseudomonadota</taxon>
        <taxon>Betaproteobacteria</taxon>
        <taxon>Nitrosomonadales</taxon>
        <taxon>Nitrosomonadaceae</taxon>
        <taxon>Nitrosospira</taxon>
    </lineage>
</organism>
<dbReference type="InterPro" id="IPR006189">
    <property type="entry name" value="CHASE_dom"/>
</dbReference>
<evidence type="ECO:0000256" key="5">
    <source>
        <dbReference type="ARBA" id="ARBA00051114"/>
    </source>
</evidence>
<dbReference type="Pfam" id="PF00990">
    <property type="entry name" value="GGDEF"/>
    <property type="match status" value="1"/>
</dbReference>
<feature type="domain" description="CHASE" evidence="9">
    <location>
        <begin position="92"/>
        <end position="314"/>
    </location>
</feature>
<evidence type="ECO:0000259" key="7">
    <source>
        <dbReference type="PROSITE" id="PS50112"/>
    </source>
</evidence>
<dbReference type="EMBL" id="FOCT01000001">
    <property type="protein sequence ID" value="SEM89706.1"/>
    <property type="molecule type" value="Genomic_DNA"/>
</dbReference>
<accession>A0A1H8C3T6</accession>
<reference evidence="12 13" key="1">
    <citation type="submission" date="2016-10" db="EMBL/GenBank/DDBJ databases">
        <authorList>
            <person name="de Groot N.N."/>
        </authorList>
    </citation>
    <scope>NUCLEOTIDE SEQUENCE [LARGE SCALE GENOMIC DNA]</scope>
    <source>
        <strain evidence="12 13">Nl18</strain>
    </source>
</reference>
<evidence type="ECO:0000256" key="3">
    <source>
        <dbReference type="ARBA" id="ARBA00022989"/>
    </source>
</evidence>
<dbReference type="PROSITE" id="PS50112">
    <property type="entry name" value="PAS"/>
    <property type="match status" value="1"/>
</dbReference>
<dbReference type="SMART" id="SM00052">
    <property type="entry name" value="EAL"/>
    <property type="match status" value="1"/>
</dbReference>
<dbReference type="InterPro" id="IPR029787">
    <property type="entry name" value="Nucleotide_cyclase"/>
</dbReference>
<dbReference type="NCBIfam" id="TIGR00229">
    <property type="entry name" value="sensory_box"/>
    <property type="match status" value="1"/>
</dbReference>
<dbReference type="GO" id="GO:0071732">
    <property type="term" value="P:cellular response to nitric oxide"/>
    <property type="evidence" value="ECO:0007669"/>
    <property type="project" value="UniProtKB-ARBA"/>
</dbReference>
<dbReference type="NCBIfam" id="TIGR00254">
    <property type="entry name" value="GGDEF"/>
    <property type="match status" value="1"/>
</dbReference>
<dbReference type="PROSITE" id="PS50113">
    <property type="entry name" value="PAC"/>
    <property type="match status" value="1"/>
</dbReference>
<comment type="subcellular location">
    <subcellularLocation>
        <location evidence="1">Membrane</location>
    </subcellularLocation>
</comment>
<dbReference type="Pfam" id="PF13426">
    <property type="entry name" value="PAS_9"/>
    <property type="match status" value="1"/>
</dbReference>
<dbReference type="InterPro" id="IPR043128">
    <property type="entry name" value="Rev_trsase/Diguanyl_cyclase"/>
</dbReference>
<dbReference type="Pfam" id="PF03924">
    <property type="entry name" value="CHASE"/>
    <property type="match status" value="1"/>
</dbReference>
<feature type="domain" description="EAL" evidence="10">
    <location>
        <begin position="690"/>
        <end position="943"/>
    </location>
</feature>
<dbReference type="InterPro" id="IPR001633">
    <property type="entry name" value="EAL_dom"/>
</dbReference>
<gene>
    <name evidence="12" type="ORF">SAMN05216404_101449</name>
</gene>
<dbReference type="RefSeq" id="WP_254772559.1">
    <property type="nucleotide sequence ID" value="NZ_FOCT01000001.1"/>
</dbReference>
<feature type="transmembrane region" description="Helical" evidence="6">
    <location>
        <begin position="331"/>
        <end position="351"/>
    </location>
</feature>
<evidence type="ECO:0000256" key="6">
    <source>
        <dbReference type="SAM" id="Phobius"/>
    </source>
</evidence>
<dbReference type="PANTHER" id="PTHR44757">
    <property type="entry name" value="DIGUANYLATE CYCLASE DGCP"/>
    <property type="match status" value="1"/>
</dbReference>
<dbReference type="FunFam" id="3.30.70.270:FF:000001">
    <property type="entry name" value="Diguanylate cyclase domain protein"/>
    <property type="match status" value="1"/>
</dbReference>
<dbReference type="Gene3D" id="3.20.20.450">
    <property type="entry name" value="EAL domain"/>
    <property type="match status" value="1"/>
</dbReference>
<dbReference type="InterPro" id="IPR052155">
    <property type="entry name" value="Biofilm_reg_signaling"/>
</dbReference>
<dbReference type="PROSITE" id="PS50839">
    <property type="entry name" value="CHASE"/>
    <property type="match status" value="1"/>
</dbReference>
<dbReference type="Proteomes" id="UP000183898">
    <property type="component" value="Unassembled WGS sequence"/>
</dbReference>
<dbReference type="GO" id="GO:0016020">
    <property type="term" value="C:membrane"/>
    <property type="evidence" value="ECO:0007669"/>
    <property type="project" value="UniProtKB-SubCell"/>
</dbReference>
<keyword evidence="4 6" id="KW-0472">Membrane</keyword>
<dbReference type="CDD" id="cd00130">
    <property type="entry name" value="PAS"/>
    <property type="match status" value="1"/>
</dbReference>
<feature type="transmembrane region" description="Helical" evidence="6">
    <location>
        <begin position="28"/>
        <end position="49"/>
    </location>
</feature>
<dbReference type="InterPro" id="IPR001610">
    <property type="entry name" value="PAC"/>
</dbReference>
<dbReference type="GO" id="GO:0071111">
    <property type="term" value="F:cyclic-guanylate-specific phosphodiesterase activity"/>
    <property type="evidence" value="ECO:0007669"/>
    <property type="project" value="UniProtKB-EC"/>
</dbReference>
<dbReference type="CDD" id="cd01948">
    <property type="entry name" value="EAL"/>
    <property type="match status" value="1"/>
</dbReference>
<dbReference type="SMART" id="SM01079">
    <property type="entry name" value="CHASE"/>
    <property type="match status" value="1"/>
</dbReference>
<dbReference type="Gene3D" id="3.30.450.20">
    <property type="entry name" value="PAS domain"/>
    <property type="match status" value="1"/>
</dbReference>
<dbReference type="InterPro" id="IPR035965">
    <property type="entry name" value="PAS-like_dom_sf"/>
</dbReference>
<evidence type="ECO:0000259" key="9">
    <source>
        <dbReference type="PROSITE" id="PS50839"/>
    </source>
</evidence>
<dbReference type="SUPFAM" id="SSF141868">
    <property type="entry name" value="EAL domain-like"/>
    <property type="match status" value="1"/>
</dbReference>
<dbReference type="GO" id="GO:0007165">
    <property type="term" value="P:signal transduction"/>
    <property type="evidence" value="ECO:0007669"/>
    <property type="project" value="UniProtKB-ARBA"/>
</dbReference>
<evidence type="ECO:0000256" key="2">
    <source>
        <dbReference type="ARBA" id="ARBA00022692"/>
    </source>
</evidence>
<evidence type="ECO:0000256" key="1">
    <source>
        <dbReference type="ARBA" id="ARBA00004370"/>
    </source>
</evidence>
<comment type="catalytic activity">
    <reaction evidence="5">
        <text>3',3'-c-di-GMP + H2O = 5'-phosphoguanylyl(3'-&gt;5')guanosine + H(+)</text>
        <dbReference type="Rhea" id="RHEA:24902"/>
        <dbReference type="ChEBI" id="CHEBI:15377"/>
        <dbReference type="ChEBI" id="CHEBI:15378"/>
        <dbReference type="ChEBI" id="CHEBI:58754"/>
        <dbReference type="ChEBI" id="CHEBI:58805"/>
        <dbReference type="EC" id="3.1.4.52"/>
    </reaction>
    <physiologicalReaction direction="left-to-right" evidence="5">
        <dbReference type="Rhea" id="RHEA:24903"/>
    </physiologicalReaction>
</comment>
<dbReference type="InterPro" id="IPR000014">
    <property type="entry name" value="PAS"/>
</dbReference>
<protein>
    <submittedName>
        <fullName evidence="12">PAS domain S-box-containing protein/diguanylate cyclase (GGDEF) domain-containing protein</fullName>
    </submittedName>
</protein>
<dbReference type="SMART" id="SM00091">
    <property type="entry name" value="PAS"/>
    <property type="match status" value="1"/>
</dbReference>
<sequence length="943" mass="106581">MKEIRDVLKRAMEIYKRSPIFEGEFSRATIATLTLAFFISLTLAGWSIVQNLQERNENTQFDKVLAEVIRKIEHHFLGYEQVLKGGVGLLLASQSVSRKEWRTYVTALRIDDNYPGIEGIGFAKYIPPSKLAAHIEEVRAEGFPFYKVWPEDSRQEYTSVVYLEPFSGSNLRAFGYDMLSDPVRYAAMSRARDTGVAALSDKVKLIQETWEDVQAGVLMYLPYYGVANLPETLEDRRASLSGYVYARFRMDDFVRAVLQTELDNLDLRIFANKAMKEGSLLFGSRKHHSESASDTPKFKRVIPISLYGQTWTIEASSRPLFEKAIRSYEPFLILLSGIVVSFLAAMVSFILSANKEKAVALGRVNKKLVLAMVEQQATALARQEADARIRQQASLLDKATDAIMVRGIDHRIEFWNQGAERLYGWASEEVVGKSIEILYDNLLAFNEATRLLLKSGEWRGEIAQRRKDKSILLVEAHWTLVRNDNGQPQFVFAINTDITQRKAAENEILHLAFYDSLTGLPNRQLLLDRLQQALASAARRQHTGALLFIDLDNFKLLNDTLGHDLGDLLLQQVAPRLISSVRDTDTVARLGGDEFVVILAPDFSEDYDKAVEEIKTICDRIRYAFNQPFNLVAYKHHITPSIGVALFNDHTHTTDELLKQTDLAMYQAKASGRNAVCFFDPDMQAVMTARATLESDLHGSCERNEFVLHYQAQVDNGGIIGAEALVRWQHPRRGLLFPLEFIPQMEETGLILPLGEWVLKAACTQLAIWSKRPETARLNLAVNVSPRQFCQPNFVEHVISALDRTGVNPERLKLELTESIMVQNMDDTIAKMMALRTRGVGFALDDFGVGYSSLYYLKRLPLDWIKIDKSFVRDVLTDNNDATIVRAILLLAKSLGLAVMAEGVETGSQKDFLTTNGCNAYQGYLFSKPLPLEQFEEFIFIYA</sequence>
<evidence type="ECO:0000259" key="10">
    <source>
        <dbReference type="PROSITE" id="PS50883"/>
    </source>
</evidence>
<evidence type="ECO:0000259" key="8">
    <source>
        <dbReference type="PROSITE" id="PS50113"/>
    </source>
</evidence>
<dbReference type="SUPFAM" id="SSF55785">
    <property type="entry name" value="PYP-like sensor domain (PAS domain)"/>
    <property type="match status" value="1"/>
</dbReference>
<keyword evidence="3 6" id="KW-1133">Transmembrane helix</keyword>
<dbReference type="PANTHER" id="PTHR44757:SF2">
    <property type="entry name" value="BIOFILM ARCHITECTURE MAINTENANCE PROTEIN MBAA"/>
    <property type="match status" value="1"/>
</dbReference>
<dbReference type="Pfam" id="PF00563">
    <property type="entry name" value="EAL"/>
    <property type="match status" value="1"/>
</dbReference>
<feature type="domain" description="GGDEF" evidence="11">
    <location>
        <begin position="542"/>
        <end position="681"/>
    </location>
</feature>
<dbReference type="PROSITE" id="PS50887">
    <property type="entry name" value="GGDEF"/>
    <property type="match status" value="1"/>
</dbReference>
<dbReference type="PROSITE" id="PS50883">
    <property type="entry name" value="EAL"/>
    <property type="match status" value="1"/>
</dbReference>
<dbReference type="SMART" id="SM00086">
    <property type="entry name" value="PAC"/>
    <property type="match status" value="1"/>
</dbReference>
<dbReference type="Gene3D" id="3.30.450.350">
    <property type="entry name" value="CHASE domain"/>
    <property type="match status" value="1"/>
</dbReference>
<dbReference type="CDD" id="cd01949">
    <property type="entry name" value="GGDEF"/>
    <property type="match status" value="1"/>
</dbReference>
<dbReference type="InterPro" id="IPR000160">
    <property type="entry name" value="GGDEF_dom"/>
</dbReference>
<dbReference type="SMART" id="SM00267">
    <property type="entry name" value="GGDEF"/>
    <property type="match status" value="1"/>
</dbReference>
<keyword evidence="2 6" id="KW-0812">Transmembrane</keyword>
<dbReference type="SUPFAM" id="SSF55073">
    <property type="entry name" value="Nucleotide cyclase"/>
    <property type="match status" value="1"/>
</dbReference>
<dbReference type="InterPro" id="IPR000700">
    <property type="entry name" value="PAS-assoc_C"/>
</dbReference>